<keyword evidence="1" id="KW-1133">Transmembrane helix</keyword>
<feature type="domain" description="EF-hand" evidence="2">
    <location>
        <begin position="155"/>
        <end position="190"/>
    </location>
</feature>
<dbReference type="PROSITE" id="PS50222">
    <property type="entry name" value="EF_HAND_2"/>
    <property type="match status" value="1"/>
</dbReference>
<keyword evidence="4" id="KW-1185">Reference proteome</keyword>
<keyword evidence="1" id="KW-0472">Membrane</keyword>
<dbReference type="InterPro" id="IPR002048">
    <property type="entry name" value="EF_hand_dom"/>
</dbReference>
<sequence length="495" mass="53708">MDLKKNYWRVSERAKKIYECTLEKSCDGGWNSSCAPGHKGPLCGSCEAHFFYDAVKNRCEDCGDKIKATGSNIAGTILALLLLSVVGVVVRRFGLSEVWTNAVNVFREVVKGEAPEDIATEKMEEQDEPVQAKKSVVVDVEESAANEALEEAETAFLSAARRCFDMIDADGSGTLTRMEIAEASLATTSGPGSSTRVVLVIVRAHVLVPSTSSYCLRYFACLDYEGGYGDDISILQIDPMIACTSNSWKRAWMPYAVVAIFVYPVGVPLGFAVALWRLRARVNPPLADEGRDAPASSNVIDSAVAMHRVRLQQMGKLEIRDGDPRSRDVEFLFEEYEPRCYLFIVYEILRRIFLTGVLSMFRAGTISQIAIGLLATITELVIVFFYALMVFATAHVGQRDAAFASDAFTYILIVLMSSTFAAALAMVVLGQLGKQDRQDLFESLSKSVTSSFGALAAPKAAARAREGAAGGGGRRRTDAVRTDAADVAARTALGA</sequence>
<accession>A0ABR1G6N3</accession>
<feature type="transmembrane region" description="Helical" evidence="1">
    <location>
        <begin position="373"/>
        <end position="395"/>
    </location>
</feature>
<reference evidence="3 4" key="1">
    <citation type="submission" date="2024-03" db="EMBL/GenBank/DDBJ databases">
        <title>Aureococcus anophagefferens CCMP1851 and Kratosvirus quantuckense: Draft genome of a second virus-susceptible host strain in the model system.</title>
        <authorList>
            <person name="Chase E."/>
            <person name="Truchon A.R."/>
            <person name="Schepens W."/>
            <person name="Wilhelm S.W."/>
        </authorList>
    </citation>
    <scope>NUCLEOTIDE SEQUENCE [LARGE SCALE GENOMIC DNA]</scope>
    <source>
        <strain evidence="3 4">CCMP1851</strain>
    </source>
</reference>
<keyword evidence="1" id="KW-0812">Transmembrane</keyword>
<proteinExistence type="predicted"/>
<dbReference type="PANTHER" id="PTHR11319:SF35">
    <property type="entry name" value="OUTER MEMBRANE PROTEIN PMPC-RELATED"/>
    <property type="match status" value="1"/>
</dbReference>
<gene>
    <name evidence="3" type="ORF">SO694_00043153</name>
</gene>
<feature type="transmembrane region" description="Helical" evidence="1">
    <location>
        <begin position="407"/>
        <end position="429"/>
    </location>
</feature>
<feature type="transmembrane region" description="Helical" evidence="1">
    <location>
        <begin position="255"/>
        <end position="276"/>
    </location>
</feature>
<dbReference type="PANTHER" id="PTHR11319">
    <property type="entry name" value="G PROTEIN-COUPLED RECEPTOR-RELATED"/>
    <property type="match status" value="1"/>
</dbReference>
<evidence type="ECO:0000259" key="2">
    <source>
        <dbReference type="PROSITE" id="PS50222"/>
    </source>
</evidence>
<feature type="transmembrane region" description="Helical" evidence="1">
    <location>
        <begin position="73"/>
        <end position="90"/>
    </location>
</feature>
<evidence type="ECO:0000313" key="4">
    <source>
        <dbReference type="Proteomes" id="UP001363151"/>
    </source>
</evidence>
<evidence type="ECO:0000313" key="3">
    <source>
        <dbReference type="EMBL" id="KAK7248955.1"/>
    </source>
</evidence>
<dbReference type="PROSITE" id="PS00018">
    <property type="entry name" value="EF_HAND_1"/>
    <property type="match status" value="1"/>
</dbReference>
<name>A0ABR1G6N3_AURAN</name>
<dbReference type="Proteomes" id="UP001363151">
    <property type="component" value="Unassembled WGS sequence"/>
</dbReference>
<evidence type="ECO:0000256" key="1">
    <source>
        <dbReference type="SAM" id="Phobius"/>
    </source>
</evidence>
<protein>
    <recommendedName>
        <fullName evidence="2">EF-hand domain-containing protein</fullName>
    </recommendedName>
</protein>
<dbReference type="InterPro" id="IPR018247">
    <property type="entry name" value="EF_Hand_1_Ca_BS"/>
</dbReference>
<dbReference type="EMBL" id="JBBJCI010000084">
    <property type="protein sequence ID" value="KAK7248955.1"/>
    <property type="molecule type" value="Genomic_DNA"/>
</dbReference>
<comment type="caution">
    <text evidence="3">The sequence shown here is derived from an EMBL/GenBank/DDBJ whole genome shotgun (WGS) entry which is preliminary data.</text>
</comment>
<organism evidence="3 4">
    <name type="scientific">Aureococcus anophagefferens</name>
    <name type="common">Harmful bloom alga</name>
    <dbReference type="NCBI Taxonomy" id="44056"/>
    <lineage>
        <taxon>Eukaryota</taxon>
        <taxon>Sar</taxon>
        <taxon>Stramenopiles</taxon>
        <taxon>Ochrophyta</taxon>
        <taxon>Pelagophyceae</taxon>
        <taxon>Pelagomonadales</taxon>
        <taxon>Pelagomonadaceae</taxon>
        <taxon>Aureococcus</taxon>
    </lineage>
</organism>